<gene>
    <name evidence="2" type="ORF">ACIO7M_33205</name>
</gene>
<evidence type="ECO:0000313" key="3">
    <source>
        <dbReference type="Proteomes" id="UP001617351"/>
    </source>
</evidence>
<keyword evidence="3" id="KW-1185">Reference proteome</keyword>
<dbReference type="RefSeq" id="WP_402387894.1">
    <property type="nucleotide sequence ID" value="NZ_JBIUYY010000025.1"/>
</dbReference>
<dbReference type="SUPFAM" id="SSF54736">
    <property type="entry name" value="ClpS-like"/>
    <property type="match status" value="1"/>
</dbReference>
<proteinExistence type="predicted"/>
<evidence type="ECO:0000313" key="2">
    <source>
        <dbReference type="EMBL" id="MFJ2825928.1"/>
    </source>
</evidence>
<feature type="domain" description="Large ribosomal subunit protein bL12 C-terminal" evidence="1">
    <location>
        <begin position="22"/>
        <end position="87"/>
    </location>
</feature>
<comment type="caution">
    <text evidence="2">The sequence shown here is derived from an EMBL/GenBank/DDBJ whole genome shotgun (WGS) entry which is preliminary data.</text>
</comment>
<protein>
    <submittedName>
        <fullName evidence="2">Ribosomal protein L7/L12</fullName>
    </submittedName>
</protein>
<keyword evidence="2" id="KW-0689">Ribosomal protein</keyword>
<dbReference type="GO" id="GO:0005840">
    <property type="term" value="C:ribosome"/>
    <property type="evidence" value="ECO:0007669"/>
    <property type="project" value="UniProtKB-KW"/>
</dbReference>
<dbReference type="Gene3D" id="3.30.1390.10">
    <property type="match status" value="1"/>
</dbReference>
<dbReference type="InterPro" id="IPR014719">
    <property type="entry name" value="Ribosomal_bL12_C/ClpS-like"/>
</dbReference>
<dbReference type="EMBL" id="JBIUYY010000025">
    <property type="protein sequence ID" value="MFJ2825928.1"/>
    <property type="molecule type" value="Genomic_DNA"/>
</dbReference>
<name>A0ABW8ETH7_STRT5</name>
<dbReference type="Pfam" id="PF00542">
    <property type="entry name" value="Ribosomal_L12"/>
    <property type="match status" value="1"/>
</dbReference>
<organism evidence="2 3">
    <name type="scientific">Streptomyces toxytricini</name>
    <name type="common">Actinomyces toxytricini</name>
    <dbReference type="NCBI Taxonomy" id="67369"/>
    <lineage>
        <taxon>Bacteria</taxon>
        <taxon>Bacillati</taxon>
        <taxon>Actinomycetota</taxon>
        <taxon>Actinomycetes</taxon>
        <taxon>Kitasatosporales</taxon>
        <taxon>Streptomycetaceae</taxon>
        <taxon>Streptomyces</taxon>
    </lineage>
</organism>
<sequence length="130" mass="13731">MVHLPGIASRPGRGGCVEEPGFRVLLTEAGDRKAEAVRAIRTVTGLSFWNSKLLLDSAPVAVTEPNWLEVAEEAARVLEDAGARATVLCDWCDRTIRRGAAPIDAAPCKGPWPAEACRASCPPAAPPACE</sequence>
<dbReference type="InterPro" id="IPR013823">
    <property type="entry name" value="Ribosomal_bL12_C"/>
</dbReference>
<evidence type="ECO:0000259" key="1">
    <source>
        <dbReference type="Pfam" id="PF00542"/>
    </source>
</evidence>
<keyword evidence="2" id="KW-0687">Ribonucleoprotein</keyword>
<dbReference type="Proteomes" id="UP001617351">
    <property type="component" value="Unassembled WGS sequence"/>
</dbReference>
<accession>A0ABW8ETH7</accession>
<reference evidence="2 3" key="1">
    <citation type="submission" date="2024-10" db="EMBL/GenBank/DDBJ databases">
        <title>The Natural Products Discovery Center: Release of the First 8490 Sequenced Strains for Exploring Actinobacteria Biosynthetic Diversity.</title>
        <authorList>
            <person name="Kalkreuter E."/>
            <person name="Kautsar S.A."/>
            <person name="Yang D."/>
            <person name="Bader C.D."/>
            <person name="Teijaro C.N."/>
            <person name="Fluegel L."/>
            <person name="Davis C.M."/>
            <person name="Simpson J.R."/>
            <person name="Lauterbach L."/>
            <person name="Steele A.D."/>
            <person name="Gui C."/>
            <person name="Meng S."/>
            <person name="Li G."/>
            <person name="Viehrig K."/>
            <person name="Ye F."/>
            <person name="Su P."/>
            <person name="Kiefer A.F."/>
            <person name="Nichols A."/>
            <person name="Cepeda A.J."/>
            <person name="Yan W."/>
            <person name="Fan B."/>
            <person name="Jiang Y."/>
            <person name="Adhikari A."/>
            <person name="Zheng C.-J."/>
            <person name="Schuster L."/>
            <person name="Cowan T.M."/>
            <person name="Smanski M.J."/>
            <person name="Chevrette M.G."/>
            <person name="De Carvalho L.P.S."/>
            <person name="Shen B."/>
        </authorList>
    </citation>
    <scope>NUCLEOTIDE SEQUENCE [LARGE SCALE GENOMIC DNA]</scope>
    <source>
        <strain evidence="2 3">NPDC087220</strain>
    </source>
</reference>